<protein>
    <submittedName>
        <fullName evidence="3">Uncharacterized protein</fullName>
    </submittedName>
</protein>
<evidence type="ECO:0000313" key="4">
    <source>
        <dbReference type="Proteomes" id="UP000248925"/>
    </source>
</evidence>
<dbReference type="AlphaFoldDB" id="A0A2W4ERN8"/>
<feature type="compositionally biased region" description="Low complexity" evidence="1">
    <location>
        <begin position="53"/>
        <end position="80"/>
    </location>
</feature>
<name>A0A2W4ERN8_9HYPH</name>
<evidence type="ECO:0000256" key="2">
    <source>
        <dbReference type="SAM" id="Phobius"/>
    </source>
</evidence>
<organism evidence="3 4">
    <name type="scientific">Rhizobium tubonense</name>
    <dbReference type="NCBI Taxonomy" id="484088"/>
    <lineage>
        <taxon>Bacteria</taxon>
        <taxon>Pseudomonadati</taxon>
        <taxon>Pseudomonadota</taxon>
        <taxon>Alphaproteobacteria</taxon>
        <taxon>Hyphomicrobiales</taxon>
        <taxon>Rhizobiaceae</taxon>
        <taxon>Rhizobium/Agrobacterium group</taxon>
        <taxon>Rhizobium</taxon>
    </lineage>
</organism>
<keyword evidence="4" id="KW-1185">Reference proteome</keyword>
<dbReference type="EMBL" id="PCDP01000035">
    <property type="protein sequence ID" value="PZM13713.1"/>
    <property type="molecule type" value="Genomic_DNA"/>
</dbReference>
<dbReference type="Proteomes" id="UP000248925">
    <property type="component" value="Unassembled WGS sequence"/>
</dbReference>
<gene>
    <name evidence="3" type="ORF">CPY51_12565</name>
</gene>
<evidence type="ECO:0000313" key="3">
    <source>
        <dbReference type="EMBL" id="PZM13713.1"/>
    </source>
</evidence>
<reference evidence="3 4" key="1">
    <citation type="journal article" date="2018" name="Sci. Rep.">
        <title>Rhizobium tumorigenes sp. nov., a novel plant tumorigenic bacterium isolated from cane gall tumors on thornless blackberry.</title>
        <authorList>
            <person name="Kuzmanovi N."/>
            <person name="Smalla K."/>
            <person name="Gronow S."/>
            <person name="PuBawska J."/>
        </authorList>
    </citation>
    <scope>NUCLEOTIDE SEQUENCE [LARGE SCALE GENOMIC DNA]</scope>
    <source>
        <strain evidence="3 4">CCBAU 85046</strain>
    </source>
</reference>
<keyword evidence="2" id="KW-0812">Transmembrane</keyword>
<feature type="region of interest" description="Disordered" evidence="1">
    <location>
        <begin position="46"/>
        <end position="92"/>
    </location>
</feature>
<feature type="region of interest" description="Disordered" evidence="1">
    <location>
        <begin position="1"/>
        <end position="21"/>
    </location>
</feature>
<keyword evidence="2" id="KW-1133">Transmembrane helix</keyword>
<proteinExistence type="predicted"/>
<evidence type="ECO:0000256" key="1">
    <source>
        <dbReference type="SAM" id="MobiDB-lite"/>
    </source>
</evidence>
<keyword evidence="2" id="KW-0472">Membrane</keyword>
<feature type="transmembrane region" description="Helical" evidence="2">
    <location>
        <begin position="23"/>
        <end position="43"/>
    </location>
</feature>
<comment type="caution">
    <text evidence="3">The sequence shown here is derived from an EMBL/GenBank/DDBJ whole genome shotgun (WGS) entry which is preliminary data.</text>
</comment>
<accession>A0A2W4ERN8</accession>
<sequence length="92" mass="9573">MTNDFNRPNPDLRTTPIRDRSPWTMWASVAAAIVVLALAWSYWPRTSAPPVTAPAETSTTQPPATTTAPATPPATTTAPATPAPAPAPAPAQ</sequence>
<feature type="compositionally biased region" description="Pro residues" evidence="1">
    <location>
        <begin position="81"/>
        <end position="92"/>
    </location>
</feature>